<accession>A0A918PMV3</accession>
<evidence type="ECO:0000313" key="4">
    <source>
        <dbReference type="Proteomes" id="UP000630936"/>
    </source>
</evidence>
<keyword evidence="2" id="KW-0812">Transmembrane</keyword>
<feature type="compositionally biased region" description="Low complexity" evidence="1">
    <location>
        <begin position="1"/>
        <end position="19"/>
    </location>
</feature>
<sequence length="87" mass="9020">MSSRSTGSTATAASGTPEASESRRADAGPTAAGPSSSTPGELFPVRRHRPAAERPRIQGFPLVTLVLIITVPAVLAAVMLRPRRSRG</sequence>
<name>A0A918PMV3_9ACTN</name>
<comment type="caution">
    <text evidence="3">The sequence shown here is derived from an EMBL/GenBank/DDBJ whole genome shotgun (WGS) entry which is preliminary data.</text>
</comment>
<feature type="region of interest" description="Disordered" evidence="1">
    <location>
        <begin position="1"/>
        <end position="56"/>
    </location>
</feature>
<evidence type="ECO:0000256" key="1">
    <source>
        <dbReference type="SAM" id="MobiDB-lite"/>
    </source>
</evidence>
<dbReference type="EMBL" id="BMWG01000001">
    <property type="protein sequence ID" value="GGZ15565.1"/>
    <property type="molecule type" value="Genomic_DNA"/>
</dbReference>
<organism evidence="3 4">
    <name type="scientific">Streptomyces inusitatus</name>
    <dbReference type="NCBI Taxonomy" id="68221"/>
    <lineage>
        <taxon>Bacteria</taxon>
        <taxon>Bacillati</taxon>
        <taxon>Actinomycetota</taxon>
        <taxon>Actinomycetes</taxon>
        <taxon>Kitasatosporales</taxon>
        <taxon>Streptomycetaceae</taxon>
        <taxon>Streptomyces</taxon>
    </lineage>
</organism>
<evidence type="ECO:0000256" key="2">
    <source>
        <dbReference type="SAM" id="Phobius"/>
    </source>
</evidence>
<keyword evidence="2" id="KW-1133">Transmembrane helix</keyword>
<keyword evidence="4" id="KW-1185">Reference proteome</keyword>
<dbReference type="Proteomes" id="UP000630936">
    <property type="component" value="Unassembled WGS sequence"/>
</dbReference>
<evidence type="ECO:0000313" key="3">
    <source>
        <dbReference type="EMBL" id="GGZ15565.1"/>
    </source>
</evidence>
<dbReference type="AlphaFoldDB" id="A0A918PMV3"/>
<reference evidence="3" key="1">
    <citation type="journal article" date="2014" name="Int. J. Syst. Evol. Microbiol.">
        <title>Complete genome sequence of Corynebacterium casei LMG S-19264T (=DSM 44701T), isolated from a smear-ripened cheese.</title>
        <authorList>
            <consortium name="US DOE Joint Genome Institute (JGI-PGF)"/>
            <person name="Walter F."/>
            <person name="Albersmeier A."/>
            <person name="Kalinowski J."/>
            <person name="Ruckert C."/>
        </authorList>
    </citation>
    <scope>NUCLEOTIDE SEQUENCE</scope>
    <source>
        <strain evidence="3">JCM 4988</strain>
    </source>
</reference>
<proteinExistence type="predicted"/>
<gene>
    <name evidence="3" type="ORF">GCM10010387_04940</name>
</gene>
<reference evidence="3" key="2">
    <citation type="submission" date="2020-09" db="EMBL/GenBank/DDBJ databases">
        <authorList>
            <person name="Sun Q."/>
            <person name="Ohkuma M."/>
        </authorList>
    </citation>
    <scope>NUCLEOTIDE SEQUENCE</scope>
    <source>
        <strain evidence="3">JCM 4988</strain>
    </source>
</reference>
<keyword evidence="2" id="KW-0472">Membrane</keyword>
<protein>
    <submittedName>
        <fullName evidence="3">Uncharacterized protein</fullName>
    </submittedName>
</protein>
<feature type="transmembrane region" description="Helical" evidence="2">
    <location>
        <begin position="59"/>
        <end position="80"/>
    </location>
</feature>